<evidence type="ECO:0000256" key="3">
    <source>
        <dbReference type="ARBA" id="ARBA00022741"/>
    </source>
</evidence>
<comment type="similarity">
    <text evidence="1">Belongs to the helicase family. RecQ subfamily.</text>
</comment>
<keyword evidence="6" id="KW-0067">ATP-binding</keyword>
<dbReference type="Gene3D" id="3.40.50.300">
    <property type="entry name" value="P-loop containing nucleotide triphosphate hydrolases"/>
    <property type="match status" value="2"/>
</dbReference>
<dbReference type="GO" id="GO:0006310">
    <property type="term" value="P:DNA recombination"/>
    <property type="evidence" value="ECO:0007669"/>
    <property type="project" value="InterPro"/>
</dbReference>
<dbReference type="AlphaFoldDB" id="A0A395XY63"/>
<dbReference type="CDD" id="cd17920">
    <property type="entry name" value="DEXHc_RecQ"/>
    <property type="match status" value="1"/>
</dbReference>
<dbReference type="SUPFAM" id="SSF52540">
    <property type="entry name" value="P-loop containing nucleoside triphosphate hydrolases"/>
    <property type="match status" value="1"/>
</dbReference>
<evidence type="ECO:0000256" key="1">
    <source>
        <dbReference type="ARBA" id="ARBA00005446"/>
    </source>
</evidence>
<organism evidence="18 19">
    <name type="scientific">Bifidobacterium longum</name>
    <dbReference type="NCBI Taxonomy" id="216816"/>
    <lineage>
        <taxon>Bacteria</taxon>
        <taxon>Bacillati</taxon>
        <taxon>Actinomycetota</taxon>
        <taxon>Actinomycetes</taxon>
        <taxon>Bifidobacteriales</taxon>
        <taxon>Bifidobacteriaceae</taxon>
        <taxon>Bifidobacterium</taxon>
    </lineage>
</organism>
<evidence type="ECO:0000259" key="14">
    <source>
        <dbReference type="PROSITE" id="PS51192"/>
    </source>
</evidence>
<keyword evidence="2" id="KW-0479">Metal-binding</keyword>
<dbReference type="InterPro" id="IPR032284">
    <property type="entry name" value="RecQ_Zn-bd"/>
</dbReference>
<evidence type="ECO:0000256" key="11">
    <source>
        <dbReference type="ARBA" id="ARBA00044535"/>
    </source>
</evidence>
<evidence type="ECO:0000256" key="4">
    <source>
        <dbReference type="ARBA" id="ARBA00022801"/>
    </source>
</evidence>
<dbReference type="InterPro" id="IPR011545">
    <property type="entry name" value="DEAD/DEAH_box_helicase_dom"/>
</dbReference>
<dbReference type="Proteomes" id="UP000481350">
    <property type="component" value="Unassembled WGS sequence"/>
</dbReference>
<reference evidence="18 19" key="1">
    <citation type="submission" date="2018-08" db="EMBL/GenBank/DDBJ databases">
        <title>A genome reference for cultivated species of the human gut microbiota.</title>
        <authorList>
            <person name="Zou Y."/>
            <person name="Xue W."/>
            <person name="Luo G."/>
        </authorList>
    </citation>
    <scope>NUCLEOTIDE SEQUENCE [LARGE SCALE GENOMIC DNA]</scope>
    <source>
        <strain evidence="18 19">AF11-12</strain>
    </source>
</reference>
<dbReference type="InterPro" id="IPR004589">
    <property type="entry name" value="DNA_helicase_ATP-dep_RecQ"/>
</dbReference>
<evidence type="ECO:0000256" key="12">
    <source>
        <dbReference type="ARBA" id="ARBA00044550"/>
    </source>
</evidence>
<dbReference type="Pfam" id="PF16124">
    <property type="entry name" value="RecQ_Zn_bind"/>
    <property type="match status" value="1"/>
</dbReference>
<keyword evidence="8" id="KW-0413">Isomerase</keyword>
<dbReference type="GO" id="GO:0006281">
    <property type="term" value="P:DNA repair"/>
    <property type="evidence" value="ECO:0007669"/>
    <property type="project" value="TreeGrafter"/>
</dbReference>
<feature type="domain" description="Helicase C-terminal" evidence="15">
    <location>
        <begin position="229"/>
        <end position="377"/>
    </location>
</feature>
<proteinExistence type="inferred from homology"/>
<dbReference type="GO" id="GO:0009378">
    <property type="term" value="F:four-way junction helicase activity"/>
    <property type="evidence" value="ECO:0007669"/>
    <property type="project" value="TreeGrafter"/>
</dbReference>
<dbReference type="GO" id="GO:0016787">
    <property type="term" value="F:hydrolase activity"/>
    <property type="evidence" value="ECO:0007669"/>
    <property type="project" value="UniProtKB-KW"/>
</dbReference>
<gene>
    <name evidence="18" type="ORF">DWV59_10255</name>
    <name evidence="16" type="ORF">GBJ98_10065</name>
    <name evidence="17" type="ORF">GBK06_06260</name>
</gene>
<keyword evidence="7" id="KW-0238">DNA-binding</keyword>
<dbReference type="FunFam" id="3.40.50.300:FF:001389">
    <property type="entry name" value="ATP-dependent DNA helicase RecQ"/>
    <property type="match status" value="1"/>
</dbReference>
<evidence type="ECO:0000256" key="8">
    <source>
        <dbReference type="ARBA" id="ARBA00023235"/>
    </source>
</evidence>
<dbReference type="GO" id="GO:0003677">
    <property type="term" value="F:DNA binding"/>
    <property type="evidence" value="ECO:0007669"/>
    <property type="project" value="UniProtKB-KW"/>
</dbReference>
<evidence type="ECO:0000256" key="13">
    <source>
        <dbReference type="SAM" id="MobiDB-lite"/>
    </source>
</evidence>
<dbReference type="PROSITE" id="PS51194">
    <property type="entry name" value="HELICASE_CTER"/>
    <property type="match status" value="1"/>
</dbReference>
<evidence type="ECO:0000256" key="5">
    <source>
        <dbReference type="ARBA" id="ARBA00022806"/>
    </source>
</evidence>
<evidence type="ECO:0000313" key="19">
    <source>
        <dbReference type="Proteomes" id="UP000265775"/>
    </source>
</evidence>
<feature type="domain" description="Helicase ATP-binding" evidence="14">
    <location>
        <begin position="37"/>
        <end position="206"/>
    </location>
</feature>
<keyword evidence="4" id="KW-0378">Hydrolase</keyword>
<evidence type="ECO:0000313" key="16">
    <source>
        <dbReference type="EMBL" id="KAB6910796.1"/>
    </source>
</evidence>
<dbReference type="SMART" id="SM00487">
    <property type="entry name" value="DEXDc"/>
    <property type="match status" value="1"/>
</dbReference>
<comment type="catalytic activity">
    <reaction evidence="9">
        <text>Couples ATP hydrolysis with the unwinding of duplex DNA by translocating in the 3'-5' direction.</text>
        <dbReference type="EC" id="5.6.2.4"/>
    </reaction>
</comment>
<protein>
    <recommendedName>
        <fullName evidence="11">ATP-dependent DNA helicase RecQ</fullName>
        <ecNumber evidence="10">5.6.2.4</ecNumber>
    </recommendedName>
    <alternativeName>
        <fullName evidence="12">DNA 3'-5' helicase RecQ</fullName>
    </alternativeName>
</protein>
<evidence type="ECO:0000313" key="18">
    <source>
        <dbReference type="EMBL" id="RGW63225.1"/>
    </source>
</evidence>
<dbReference type="InterPro" id="IPR036388">
    <property type="entry name" value="WH-like_DNA-bd_sf"/>
</dbReference>
<dbReference type="InterPro" id="IPR001650">
    <property type="entry name" value="Helicase_C-like"/>
</dbReference>
<evidence type="ECO:0000313" key="20">
    <source>
        <dbReference type="Proteomes" id="UP000481350"/>
    </source>
</evidence>
<dbReference type="NCBIfam" id="TIGR00614">
    <property type="entry name" value="recQ_fam"/>
    <property type="match status" value="1"/>
</dbReference>
<dbReference type="EMBL" id="WDZO01000033">
    <property type="protein sequence ID" value="KAB6910796.1"/>
    <property type="molecule type" value="Genomic_DNA"/>
</dbReference>
<accession>A0A395XY63</accession>
<feature type="region of interest" description="Disordered" evidence="13">
    <location>
        <begin position="429"/>
        <end position="453"/>
    </location>
</feature>
<dbReference type="EMBL" id="QSAR01000015">
    <property type="protein sequence ID" value="RGW63225.1"/>
    <property type="molecule type" value="Genomic_DNA"/>
</dbReference>
<evidence type="ECO:0000259" key="15">
    <source>
        <dbReference type="PROSITE" id="PS51194"/>
    </source>
</evidence>
<dbReference type="GO" id="GO:0030894">
    <property type="term" value="C:replisome"/>
    <property type="evidence" value="ECO:0007669"/>
    <property type="project" value="TreeGrafter"/>
</dbReference>
<keyword evidence="5 18" id="KW-0347">Helicase</keyword>
<dbReference type="PANTHER" id="PTHR13710">
    <property type="entry name" value="DNA HELICASE RECQ FAMILY MEMBER"/>
    <property type="match status" value="1"/>
</dbReference>
<dbReference type="EMBL" id="WDZP01000013">
    <property type="protein sequence ID" value="KAB6918107.1"/>
    <property type="molecule type" value="Genomic_DNA"/>
</dbReference>
<dbReference type="Proteomes" id="UP000265775">
    <property type="component" value="Unassembled WGS sequence"/>
</dbReference>
<dbReference type="GO" id="GO:0005737">
    <property type="term" value="C:cytoplasm"/>
    <property type="evidence" value="ECO:0007669"/>
    <property type="project" value="TreeGrafter"/>
</dbReference>
<dbReference type="InterPro" id="IPR027417">
    <property type="entry name" value="P-loop_NTPase"/>
</dbReference>
<sequence length="550" mass="60707">MGEKKGSGMVGNGDYMLAALKRYFGFDSFRPGQEEAVGAVISGRDVMAVMPTGGGKSVCYQLPAARPGTFTLVVTPLRALMRDQVRHLRSRGIPAALIDSGLDEKERAEVYGRALSGELRILYVAPERLHAPDFADFSHRIRISLLAVDEAHCVLHWGSDFRPSYMRIGEFIDSLSPRPVTMALTATASRTQAGEIRELLHLADPVTVTTDADRPNLRLTVVRARPGERLEAMIAWAKRHKGSGIIYKENRKGCERLAETLRSEGIDAMAFHAEMRDADKKRVQDGFLAGHPRVICATSAFGMGVDKPDVRWVLNDGPCKSLEAYWQEAGRAGRDGKPADAVLYWSPGDWRWLRHAAWEAKSRAEESGDPSRIRAAQLMDSRLDAMSAYCETRRCLRRTILAMFDPPGTRRDDCSNCSNCQADGREIVKKPASNPYRRRRTAPETGEGQGEPMGRESIRIACRYIANIQRELGHGVRPGVLAAALHGSTRRSVTEQGLELIDGHGAFSTRSRPAVRNMIGTLEAIQAIDTRTGLVEPGPLFDIYLTGGDR</sequence>
<evidence type="ECO:0000313" key="21">
    <source>
        <dbReference type="Proteomes" id="UP000491334"/>
    </source>
</evidence>
<keyword evidence="3" id="KW-0547">Nucleotide-binding</keyword>
<dbReference type="Gene3D" id="1.10.10.10">
    <property type="entry name" value="Winged helix-like DNA-binding domain superfamily/Winged helix DNA-binding domain"/>
    <property type="match status" value="1"/>
</dbReference>
<dbReference type="GO" id="GO:0043590">
    <property type="term" value="C:bacterial nucleoid"/>
    <property type="evidence" value="ECO:0007669"/>
    <property type="project" value="TreeGrafter"/>
</dbReference>
<reference evidence="20 21" key="2">
    <citation type="journal article" date="2019" name="Nat. Med.">
        <title>A library of human gut bacterial isolates paired with longitudinal multiomics data enables mechanistic microbiome research.</title>
        <authorList>
            <person name="Poyet M."/>
            <person name="Groussin M."/>
            <person name="Gibbons S.M."/>
            <person name="Avila-Pacheco J."/>
            <person name="Jiang X."/>
            <person name="Kearney S.M."/>
            <person name="Perrotta A.R."/>
            <person name="Berdy B."/>
            <person name="Zhao S."/>
            <person name="Lieberman T.D."/>
            <person name="Swanson P.K."/>
            <person name="Smith M."/>
            <person name="Roesemann S."/>
            <person name="Alexander J.E."/>
            <person name="Rich S.A."/>
            <person name="Livny J."/>
            <person name="Vlamakis H."/>
            <person name="Clish C."/>
            <person name="Bullock K."/>
            <person name="Deik A."/>
            <person name="Scott J."/>
            <person name="Pierce K.A."/>
            <person name="Xavier R.J."/>
            <person name="Alm E.J."/>
        </authorList>
    </citation>
    <scope>NUCLEOTIDE SEQUENCE [LARGE SCALE GENOMIC DNA]</scope>
    <source>
        <strain evidence="16 20">BIOML-A283</strain>
        <strain evidence="17 21">BIOML-A284</strain>
    </source>
</reference>
<dbReference type="InterPro" id="IPR014001">
    <property type="entry name" value="Helicase_ATP-bd"/>
</dbReference>
<dbReference type="Proteomes" id="UP000491334">
    <property type="component" value="Unassembled WGS sequence"/>
</dbReference>
<dbReference type="GO" id="GO:0005524">
    <property type="term" value="F:ATP binding"/>
    <property type="evidence" value="ECO:0007669"/>
    <property type="project" value="UniProtKB-KW"/>
</dbReference>
<comment type="caution">
    <text evidence="18">The sequence shown here is derived from an EMBL/GenBank/DDBJ whole genome shotgun (WGS) entry which is preliminary data.</text>
</comment>
<dbReference type="GO" id="GO:0046872">
    <property type="term" value="F:metal ion binding"/>
    <property type="evidence" value="ECO:0007669"/>
    <property type="project" value="UniProtKB-KW"/>
</dbReference>
<dbReference type="RefSeq" id="WP_117717181.1">
    <property type="nucleotide sequence ID" value="NZ_JADMOZ010000083.1"/>
</dbReference>
<dbReference type="EC" id="5.6.2.4" evidence="10"/>
<evidence type="ECO:0000256" key="9">
    <source>
        <dbReference type="ARBA" id="ARBA00034617"/>
    </source>
</evidence>
<dbReference type="GO" id="GO:0043138">
    <property type="term" value="F:3'-5' DNA helicase activity"/>
    <property type="evidence" value="ECO:0007669"/>
    <property type="project" value="UniProtKB-EC"/>
</dbReference>
<evidence type="ECO:0000313" key="17">
    <source>
        <dbReference type="EMBL" id="KAB6918107.1"/>
    </source>
</evidence>
<evidence type="ECO:0000256" key="10">
    <source>
        <dbReference type="ARBA" id="ARBA00034808"/>
    </source>
</evidence>
<dbReference type="SMART" id="SM00490">
    <property type="entry name" value="HELICc"/>
    <property type="match status" value="1"/>
</dbReference>
<evidence type="ECO:0000256" key="2">
    <source>
        <dbReference type="ARBA" id="ARBA00022723"/>
    </source>
</evidence>
<dbReference type="PANTHER" id="PTHR13710:SF105">
    <property type="entry name" value="ATP-DEPENDENT DNA HELICASE Q1"/>
    <property type="match status" value="1"/>
</dbReference>
<name>A0A395XY63_BIFLN</name>
<dbReference type="Pfam" id="PF00270">
    <property type="entry name" value="DEAD"/>
    <property type="match status" value="1"/>
</dbReference>
<dbReference type="Pfam" id="PF00271">
    <property type="entry name" value="Helicase_C"/>
    <property type="match status" value="1"/>
</dbReference>
<evidence type="ECO:0000256" key="6">
    <source>
        <dbReference type="ARBA" id="ARBA00022840"/>
    </source>
</evidence>
<dbReference type="PROSITE" id="PS51192">
    <property type="entry name" value="HELICASE_ATP_BIND_1"/>
    <property type="match status" value="1"/>
</dbReference>
<evidence type="ECO:0000256" key="7">
    <source>
        <dbReference type="ARBA" id="ARBA00023125"/>
    </source>
</evidence>